<gene>
    <name evidence="1" type="ORF">C7S20_13585</name>
</gene>
<keyword evidence="2" id="KW-1185">Reference proteome</keyword>
<evidence type="ECO:0008006" key="3">
    <source>
        <dbReference type="Google" id="ProtNLM"/>
    </source>
</evidence>
<dbReference type="InterPro" id="IPR015003">
    <property type="entry name" value="DUF1853"/>
</dbReference>
<dbReference type="KEGG" id="grs:C7S20_13585"/>
<dbReference type="Proteomes" id="UP000241507">
    <property type="component" value="Chromosome"/>
</dbReference>
<evidence type="ECO:0000313" key="2">
    <source>
        <dbReference type="Proteomes" id="UP000241507"/>
    </source>
</evidence>
<organism evidence="1 2">
    <name type="scientific">Christiangramia fulva</name>
    <dbReference type="NCBI Taxonomy" id="2126553"/>
    <lineage>
        <taxon>Bacteria</taxon>
        <taxon>Pseudomonadati</taxon>
        <taxon>Bacteroidota</taxon>
        <taxon>Flavobacteriia</taxon>
        <taxon>Flavobacteriales</taxon>
        <taxon>Flavobacteriaceae</taxon>
        <taxon>Christiangramia</taxon>
    </lineage>
</organism>
<dbReference type="RefSeq" id="WP_107012980.1">
    <property type="nucleotide sequence ID" value="NZ_CP028136.1"/>
</dbReference>
<sequence length="273" mass="32381">MDIVEQFRGFCATPSLQYPQLIPGIHPFQFPNVSITEDLISDLKKIEHPRNRLLGKRMESFFEIALKHSNRYEKIASNIQIFRKKVTLGEIDFLLKDLQNDEILHVELVYKLYLFDPDLPKGYSRWIGPRRKDSLPQKLERLKEKQFPLLFLPETREKLKDLNLDFSNIKQHLCFKAKLFQPENKAAELQNLNPDCLTGKWIHWEDFKNIDFEEGVFCSPKKVFWSMSPGNNKSWLNFPQIKEIVSILIEKDRPPLIWMKKGEKTESFFVVNW</sequence>
<protein>
    <recommendedName>
        <fullName evidence="3">DUF1853 domain-containing protein</fullName>
    </recommendedName>
</protein>
<dbReference type="Pfam" id="PF08907">
    <property type="entry name" value="DUF1853"/>
    <property type="match status" value="1"/>
</dbReference>
<proteinExistence type="predicted"/>
<dbReference type="EMBL" id="CP028136">
    <property type="protein sequence ID" value="AVR46206.1"/>
    <property type="molecule type" value="Genomic_DNA"/>
</dbReference>
<dbReference type="AlphaFoldDB" id="A0A2R3Z7D9"/>
<accession>A0A2R3Z7D9</accession>
<name>A0A2R3Z7D9_9FLAO</name>
<evidence type="ECO:0000313" key="1">
    <source>
        <dbReference type="EMBL" id="AVR46206.1"/>
    </source>
</evidence>
<dbReference type="OrthoDB" id="1466769at2"/>
<reference evidence="2" key="1">
    <citation type="submission" date="2018-03" db="EMBL/GenBank/DDBJ databases">
        <title>Gramella fulva sp. nov., isolated from a dry surface of tidal flat.</title>
        <authorList>
            <person name="Hwang S.H."/>
            <person name="Hwang W.M."/>
            <person name="Kang K."/>
            <person name="Ahn T.-Y."/>
        </authorList>
    </citation>
    <scope>NUCLEOTIDE SEQUENCE [LARGE SCALE GENOMIC DNA]</scope>
    <source>
        <strain evidence="2">SH35</strain>
    </source>
</reference>